<keyword evidence="6" id="KW-1185">Reference proteome</keyword>
<accession>A0ABU2ACJ2</accession>
<dbReference type="SMART" id="SM00382">
    <property type="entry name" value="AAA"/>
    <property type="match status" value="1"/>
</dbReference>
<keyword evidence="2" id="KW-0547">Nucleotide-binding</keyword>
<evidence type="ECO:0000256" key="2">
    <source>
        <dbReference type="ARBA" id="ARBA00022741"/>
    </source>
</evidence>
<dbReference type="Pfam" id="PF00004">
    <property type="entry name" value="AAA"/>
    <property type="match status" value="1"/>
</dbReference>
<protein>
    <submittedName>
        <fullName evidence="5">SpoVK/Ycf46/Vps4 family AAA+-type ATPase</fullName>
    </submittedName>
</protein>
<organism evidence="5 6">
    <name type="scientific">Roseateles asaccharophilus</name>
    <dbReference type="NCBI Taxonomy" id="582607"/>
    <lineage>
        <taxon>Bacteria</taxon>
        <taxon>Pseudomonadati</taxon>
        <taxon>Pseudomonadota</taxon>
        <taxon>Betaproteobacteria</taxon>
        <taxon>Burkholderiales</taxon>
        <taxon>Sphaerotilaceae</taxon>
        <taxon>Roseateles</taxon>
    </lineage>
</organism>
<name>A0ABU2ACJ2_9BURK</name>
<dbReference type="SUPFAM" id="SSF52540">
    <property type="entry name" value="P-loop containing nucleoside triphosphate hydrolases"/>
    <property type="match status" value="1"/>
</dbReference>
<evidence type="ECO:0000313" key="6">
    <source>
        <dbReference type="Proteomes" id="UP001180825"/>
    </source>
</evidence>
<dbReference type="PANTHER" id="PTHR23073">
    <property type="entry name" value="26S PROTEASOME REGULATORY SUBUNIT"/>
    <property type="match status" value="1"/>
</dbReference>
<dbReference type="InterPro" id="IPR003593">
    <property type="entry name" value="AAA+_ATPase"/>
</dbReference>
<feature type="domain" description="AAA+ ATPase" evidence="4">
    <location>
        <begin position="31"/>
        <end position="163"/>
    </location>
</feature>
<gene>
    <name evidence="5" type="ORF">J2X21_004091</name>
</gene>
<comment type="similarity">
    <text evidence="1">Belongs to the AAA ATPase family.</text>
</comment>
<sequence>MPKVSKIALQLEDVALPASSIAQLRKIATESAGTVILTAPPGAQRTQAAESLARTMGCALVRVDLAQVVSRFIGETEKNLDLVFAEAAASSAALFFDEADALFGKRSGVKDSHDRYANVDVAYLLQKIGAHSGVVVLASSGRKNIDPAFLRRLRYVVDLPWPPKVG</sequence>
<dbReference type="InterPro" id="IPR003959">
    <property type="entry name" value="ATPase_AAA_core"/>
</dbReference>
<dbReference type="InterPro" id="IPR027417">
    <property type="entry name" value="P-loop_NTPase"/>
</dbReference>
<dbReference type="Proteomes" id="UP001180825">
    <property type="component" value="Unassembled WGS sequence"/>
</dbReference>
<proteinExistence type="inferred from homology"/>
<dbReference type="CDD" id="cd19481">
    <property type="entry name" value="RecA-like_protease"/>
    <property type="match status" value="1"/>
</dbReference>
<evidence type="ECO:0000313" key="5">
    <source>
        <dbReference type="EMBL" id="MDR7334927.1"/>
    </source>
</evidence>
<evidence type="ECO:0000256" key="1">
    <source>
        <dbReference type="ARBA" id="ARBA00006914"/>
    </source>
</evidence>
<dbReference type="EMBL" id="JAVDXV010000008">
    <property type="protein sequence ID" value="MDR7334927.1"/>
    <property type="molecule type" value="Genomic_DNA"/>
</dbReference>
<reference evidence="5 6" key="1">
    <citation type="submission" date="2023-07" db="EMBL/GenBank/DDBJ databases">
        <title>Sorghum-associated microbial communities from plants grown in Nebraska, USA.</title>
        <authorList>
            <person name="Schachtman D."/>
        </authorList>
    </citation>
    <scope>NUCLEOTIDE SEQUENCE [LARGE SCALE GENOMIC DNA]</scope>
    <source>
        <strain evidence="5 6">BE316</strain>
    </source>
</reference>
<dbReference type="InterPro" id="IPR050221">
    <property type="entry name" value="26S_Proteasome_ATPase"/>
</dbReference>
<comment type="caution">
    <text evidence="5">The sequence shown here is derived from an EMBL/GenBank/DDBJ whole genome shotgun (WGS) entry which is preliminary data.</text>
</comment>
<evidence type="ECO:0000259" key="4">
    <source>
        <dbReference type="SMART" id="SM00382"/>
    </source>
</evidence>
<dbReference type="Gene3D" id="3.40.50.300">
    <property type="entry name" value="P-loop containing nucleotide triphosphate hydrolases"/>
    <property type="match status" value="1"/>
</dbReference>
<keyword evidence="3" id="KW-0067">ATP-binding</keyword>
<evidence type="ECO:0000256" key="3">
    <source>
        <dbReference type="ARBA" id="ARBA00022840"/>
    </source>
</evidence>
<dbReference type="RefSeq" id="WP_310331651.1">
    <property type="nucleotide sequence ID" value="NZ_JAVDXV010000008.1"/>
</dbReference>